<keyword evidence="1" id="KW-1133">Transmembrane helix</keyword>
<sequence>MIKAKGGKGMSGRKPWEELNKKEKLIRAVLMICAVLLGIVLAKLSADFLR</sequence>
<keyword evidence="1" id="KW-0472">Membrane</keyword>
<dbReference type="Proteomes" id="UP000004090">
    <property type="component" value="Unassembled WGS sequence"/>
</dbReference>
<gene>
    <name evidence="2" type="ORF">EUBDOL_02245</name>
</gene>
<evidence type="ECO:0000313" key="3">
    <source>
        <dbReference type="Proteomes" id="UP000004090"/>
    </source>
</evidence>
<dbReference type="STRING" id="428127.EUBDOL_02245"/>
<reference evidence="2 3" key="2">
    <citation type="submission" date="2007-09" db="EMBL/GenBank/DDBJ databases">
        <authorList>
            <person name="Fulton L."/>
            <person name="Clifton S."/>
            <person name="Fulton B."/>
            <person name="Xu J."/>
            <person name="Minx P."/>
            <person name="Pepin K.H."/>
            <person name="Johnson M."/>
            <person name="Thiruvilangam P."/>
            <person name="Bhonagiri V."/>
            <person name="Nash W.E."/>
            <person name="Mardis E.R."/>
            <person name="Wilson R.K."/>
        </authorList>
    </citation>
    <scope>NUCLEOTIDE SEQUENCE [LARGE SCALE GENOMIC DNA]</scope>
    <source>
        <strain evidence="2 3">DSM 3991</strain>
    </source>
</reference>
<dbReference type="HOGENOM" id="CLU_3117949_0_0_9"/>
<reference evidence="2 3" key="1">
    <citation type="submission" date="2007-09" db="EMBL/GenBank/DDBJ databases">
        <title>Draft genome sequence of Eubacterium dolichum (DSM 3991).</title>
        <authorList>
            <person name="Sudarsanam P."/>
            <person name="Ley R."/>
            <person name="Guruge J."/>
            <person name="Turnbaugh P.J."/>
            <person name="Mahowald M."/>
            <person name="Liep D."/>
            <person name="Gordon J."/>
        </authorList>
    </citation>
    <scope>NUCLEOTIDE SEQUENCE [LARGE SCALE GENOMIC DNA]</scope>
    <source>
        <strain evidence="2 3">DSM 3991</strain>
    </source>
</reference>
<name>A8RFH6_9FIRM</name>
<dbReference type="AlphaFoldDB" id="A8RFH6"/>
<evidence type="ECO:0000313" key="2">
    <source>
        <dbReference type="EMBL" id="EDP10231.1"/>
    </source>
</evidence>
<comment type="caution">
    <text evidence="2">The sequence shown here is derived from an EMBL/GenBank/DDBJ whole genome shotgun (WGS) entry which is preliminary data.</text>
</comment>
<dbReference type="EMBL" id="ABAW02000025">
    <property type="protein sequence ID" value="EDP10231.1"/>
    <property type="molecule type" value="Genomic_DNA"/>
</dbReference>
<accession>A8RFH6</accession>
<protein>
    <submittedName>
        <fullName evidence="2">Uncharacterized protein</fullName>
    </submittedName>
</protein>
<proteinExistence type="predicted"/>
<keyword evidence="1" id="KW-0812">Transmembrane</keyword>
<evidence type="ECO:0000256" key="1">
    <source>
        <dbReference type="SAM" id="Phobius"/>
    </source>
</evidence>
<feature type="transmembrane region" description="Helical" evidence="1">
    <location>
        <begin position="25"/>
        <end position="46"/>
    </location>
</feature>
<organism evidence="2 3">
    <name type="scientific">Amedibacillus dolichus DSM 3991</name>
    <dbReference type="NCBI Taxonomy" id="428127"/>
    <lineage>
        <taxon>Bacteria</taxon>
        <taxon>Bacillati</taxon>
        <taxon>Bacillota</taxon>
        <taxon>Erysipelotrichia</taxon>
        <taxon>Erysipelotrichales</taxon>
        <taxon>Erysipelotrichaceae</taxon>
        <taxon>Amedibacillus</taxon>
    </lineage>
</organism>